<dbReference type="GO" id="GO:1905941">
    <property type="term" value="P:positive regulation of gonad development"/>
    <property type="evidence" value="ECO:0007669"/>
    <property type="project" value="UniProtKB-ARBA"/>
</dbReference>
<dbReference type="InterPro" id="IPR000644">
    <property type="entry name" value="CBS_dom"/>
</dbReference>
<keyword evidence="15" id="KW-1185">Reference proteome</keyword>
<evidence type="ECO:0000256" key="9">
    <source>
        <dbReference type="PROSITE-ProRule" id="PRU01193"/>
    </source>
</evidence>
<dbReference type="Pfam" id="PF25562">
    <property type="entry name" value="CNBH_CNNM2_C"/>
    <property type="match status" value="1"/>
</dbReference>
<dbReference type="OrthoDB" id="5353557at2759"/>
<dbReference type="InterPro" id="IPR046342">
    <property type="entry name" value="CBS_dom_sf"/>
</dbReference>
<dbReference type="STRING" id="1965070.A0A3S3NKR2"/>
<dbReference type="SUPFAM" id="SSF54631">
    <property type="entry name" value="CBS-domain pair"/>
    <property type="match status" value="1"/>
</dbReference>
<keyword evidence="4" id="KW-0677">Repeat</keyword>
<feature type="transmembrane region" description="Helical" evidence="10">
    <location>
        <begin position="181"/>
        <end position="199"/>
    </location>
</feature>
<keyword evidence="6 8" id="KW-0129">CBS domain</keyword>
<dbReference type="GO" id="GO:0032026">
    <property type="term" value="P:response to magnesium ion"/>
    <property type="evidence" value="ECO:0007669"/>
    <property type="project" value="UniProtKB-ARBA"/>
</dbReference>
<feature type="transmembrane region" description="Helical" evidence="10">
    <location>
        <begin position="148"/>
        <end position="169"/>
    </location>
</feature>
<dbReference type="PANTHER" id="PTHR12064:SF94">
    <property type="entry name" value="UNEXTENDED PROTEIN"/>
    <property type="match status" value="1"/>
</dbReference>
<dbReference type="InterPro" id="IPR045095">
    <property type="entry name" value="ACDP"/>
</dbReference>
<reference evidence="14 15" key="1">
    <citation type="journal article" date="2018" name="Gigascience">
        <title>Genomes of trombidid mites reveal novel predicted allergens and laterally-transferred genes associated with secondary metabolism.</title>
        <authorList>
            <person name="Dong X."/>
            <person name="Chaisiri K."/>
            <person name="Xia D."/>
            <person name="Armstrong S.D."/>
            <person name="Fang Y."/>
            <person name="Donnelly M.J."/>
            <person name="Kadowaki T."/>
            <person name="McGarry J.W."/>
            <person name="Darby A.C."/>
            <person name="Makepeace B.L."/>
        </authorList>
    </citation>
    <scope>NUCLEOTIDE SEQUENCE [LARGE SCALE GENOMIC DNA]</scope>
    <source>
        <strain evidence="14">UoL-WK</strain>
    </source>
</reference>
<dbReference type="InterPro" id="IPR018490">
    <property type="entry name" value="cNMP-bd_dom_sf"/>
</dbReference>
<dbReference type="Gene3D" id="3.10.580.10">
    <property type="entry name" value="CBS-domain"/>
    <property type="match status" value="1"/>
</dbReference>
<dbReference type="SUPFAM" id="SSF51206">
    <property type="entry name" value="cAMP-binding domain-like"/>
    <property type="match status" value="1"/>
</dbReference>
<dbReference type="PROSITE" id="PS51846">
    <property type="entry name" value="CNNM"/>
    <property type="match status" value="1"/>
</dbReference>
<comment type="caution">
    <text evidence="14">The sequence shown here is derived from an EMBL/GenBank/DDBJ whole genome shotgun (WGS) entry which is preliminary data.</text>
</comment>
<evidence type="ECO:0000259" key="11">
    <source>
        <dbReference type="PROSITE" id="PS50042"/>
    </source>
</evidence>
<keyword evidence="7 9" id="KW-0472">Membrane</keyword>
<evidence type="ECO:0000313" key="15">
    <source>
        <dbReference type="Proteomes" id="UP000285301"/>
    </source>
</evidence>
<feature type="domain" description="CNNM transmembrane" evidence="13">
    <location>
        <begin position="58"/>
        <end position="237"/>
    </location>
</feature>
<dbReference type="GO" id="GO:0016323">
    <property type="term" value="C:basolateral plasma membrane"/>
    <property type="evidence" value="ECO:0007669"/>
    <property type="project" value="UniProtKB-SubCell"/>
</dbReference>
<dbReference type="GO" id="GO:0008340">
    <property type="term" value="P:determination of adult lifespan"/>
    <property type="evidence" value="ECO:0007669"/>
    <property type="project" value="UniProtKB-ARBA"/>
</dbReference>
<gene>
    <name evidence="14" type="ORF">B4U79_03646</name>
</gene>
<comment type="similarity">
    <text evidence="2">Belongs to the ACDP family.</text>
</comment>
<feature type="transmembrane region" description="Helical" evidence="10">
    <location>
        <begin position="62"/>
        <end position="89"/>
    </location>
</feature>
<evidence type="ECO:0000313" key="14">
    <source>
        <dbReference type="EMBL" id="RWS01344.1"/>
    </source>
</evidence>
<dbReference type="EMBL" id="NCKU01009354">
    <property type="protein sequence ID" value="RWS01344.1"/>
    <property type="molecule type" value="Genomic_DNA"/>
</dbReference>
<dbReference type="FunFam" id="3.10.580.10:FF:000006">
    <property type="entry name" value="DUF21 and CBS domain protein"/>
    <property type="match status" value="1"/>
</dbReference>
<evidence type="ECO:0000256" key="6">
    <source>
        <dbReference type="ARBA" id="ARBA00023122"/>
    </source>
</evidence>
<evidence type="ECO:0000259" key="13">
    <source>
        <dbReference type="PROSITE" id="PS51846"/>
    </source>
</evidence>
<evidence type="ECO:0000256" key="8">
    <source>
        <dbReference type="PROSITE-ProRule" id="PRU00703"/>
    </source>
</evidence>
<accession>A0A3S3NKR2</accession>
<evidence type="ECO:0000256" key="7">
    <source>
        <dbReference type="ARBA" id="ARBA00023136"/>
    </source>
</evidence>
<evidence type="ECO:0000259" key="12">
    <source>
        <dbReference type="PROSITE" id="PS51371"/>
    </source>
</evidence>
<dbReference type="GO" id="GO:0022857">
    <property type="term" value="F:transmembrane transporter activity"/>
    <property type="evidence" value="ECO:0007669"/>
    <property type="project" value="TreeGrafter"/>
</dbReference>
<dbReference type="PANTHER" id="PTHR12064">
    <property type="entry name" value="METAL TRANSPORTER CNNM"/>
    <property type="match status" value="1"/>
</dbReference>
<dbReference type="InterPro" id="IPR044751">
    <property type="entry name" value="Ion_transp-like_CBS"/>
</dbReference>
<feature type="domain" description="CBS" evidence="12">
    <location>
        <begin position="256"/>
        <end position="317"/>
    </location>
</feature>
<evidence type="ECO:0000256" key="4">
    <source>
        <dbReference type="ARBA" id="ARBA00022737"/>
    </source>
</evidence>
<dbReference type="GO" id="GO:0015693">
    <property type="term" value="P:magnesium ion transport"/>
    <property type="evidence" value="ECO:0007669"/>
    <property type="project" value="UniProtKB-ARBA"/>
</dbReference>
<protein>
    <submittedName>
        <fullName evidence="14">Metal transporter CNNM4-like protein</fullName>
    </submittedName>
</protein>
<feature type="domain" description="CBS" evidence="12">
    <location>
        <begin position="323"/>
        <end position="385"/>
    </location>
</feature>
<dbReference type="GO" id="GO:0010960">
    <property type="term" value="P:magnesium ion homeostasis"/>
    <property type="evidence" value="ECO:0007669"/>
    <property type="project" value="InterPro"/>
</dbReference>
<dbReference type="PROSITE" id="PS50042">
    <property type="entry name" value="CNMP_BINDING_3"/>
    <property type="match status" value="1"/>
</dbReference>
<organism evidence="14 15">
    <name type="scientific">Dinothrombium tinctorium</name>
    <dbReference type="NCBI Taxonomy" id="1965070"/>
    <lineage>
        <taxon>Eukaryota</taxon>
        <taxon>Metazoa</taxon>
        <taxon>Ecdysozoa</taxon>
        <taxon>Arthropoda</taxon>
        <taxon>Chelicerata</taxon>
        <taxon>Arachnida</taxon>
        <taxon>Acari</taxon>
        <taxon>Acariformes</taxon>
        <taxon>Trombidiformes</taxon>
        <taxon>Prostigmata</taxon>
        <taxon>Anystina</taxon>
        <taxon>Parasitengona</taxon>
        <taxon>Trombidioidea</taxon>
        <taxon>Trombidiidae</taxon>
        <taxon>Dinothrombium</taxon>
    </lineage>
</organism>
<evidence type="ECO:0000256" key="5">
    <source>
        <dbReference type="ARBA" id="ARBA00022989"/>
    </source>
</evidence>
<evidence type="ECO:0000256" key="10">
    <source>
        <dbReference type="SAM" id="Phobius"/>
    </source>
</evidence>
<dbReference type="Pfam" id="PF00571">
    <property type="entry name" value="CBS"/>
    <property type="match status" value="1"/>
</dbReference>
<evidence type="ECO:0000256" key="1">
    <source>
        <dbReference type="ARBA" id="ARBA00004554"/>
    </source>
</evidence>
<dbReference type="PROSITE" id="PS51371">
    <property type="entry name" value="CBS"/>
    <property type="match status" value="2"/>
</dbReference>
<evidence type="ECO:0000256" key="2">
    <source>
        <dbReference type="ARBA" id="ARBA00010484"/>
    </source>
</evidence>
<dbReference type="Pfam" id="PF01595">
    <property type="entry name" value="CNNM"/>
    <property type="match status" value="1"/>
</dbReference>
<keyword evidence="3 9" id="KW-0812">Transmembrane</keyword>
<feature type="domain" description="Cyclic nucleotide-binding" evidence="11">
    <location>
        <begin position="474"/>
        <end position="520"/>
    </location>
</feature>
<feature type="transmembrane region" description="Helical" evidence="10">
    <location>
        <begin position="121"/>
        <end position="142"/>
    </location>
</feature>
<evidence type="ECO:0000256" key="3">
    <source>
        <dbReference type="ARBA" id="ARBA00022692"/>
    </source>
</evidence>
<keyword evidence="5 9" id="KW-1133">Transmembrane helix</keyword>
<comment type="subcellular location">
    <subcellularLocation>
        <location evidence="1">Basolateral cell membrane</location>
        <topology evidence="1">Multi-pass membrane protein</topology>
    </subcellularLocation>
</comment>
<dbReference type="CDD" id="cd04590">
    <property type="entry name" value="CBS_pair_CorC_HlyC_assoc"/>
    <property type="match status" value="1"/>
</dbReference>
<sequence>MIDHTEPVKPKKLAIGVYAIETTFKSTDTAYFVCVYAEEYGWQHQGNKHLLTIKTRSMPPPFLFHISPLAALLFLSGLFSGLTIGLMTLDQNELQVLALIGNEEQKKNANVILPLRRRGNFLLCSLLLGNVLVNSIIPLIFSGLTSDLFAVILSTIAIVVIGEIIPQAICSRRGLVVGAKTIYITYLVILITSPISYPISKFLDWVFGIEIVHVYDRERLMEYIRITRPYNKLEEDELNIITGALELNHKTVGEVMTPLGDIFMIPITAKLNSALVSEIVHNDYSRIPVYDKEKSNVVALLYAKDIVLYAAEEQIPIEMIVKSTKHPLIYTRENKRLKSVFDEFKQGKCHMAFVKARNKNQKGIIGLITMEDVLEEILQSEILDETDIVTDKKQVRKQGTGKEFAEFLKIGEGKRLSHYISPQTFHAVFNLLSTNVKPFSSTYISKTVLRKILEQKVFHEVKFHDEPIAKSKRSNEMLYVAGQAADYFIMIIEGRVKVSIGKERLHFECRQFSYFGLPALELNADCLSKIKSENLQMTNEIFAHPVFIPEYTVQVSKENCLYMKISRRFYLTACKATILETQWLKESKNVSREMDTFFHKAVDSKHLGGTWIKTHYFPKKISKGRCQQN</sequence>
<name>A0A3S3NKR2_9ACAR</name>
<proteinExistence type="inferred from homology"/>
<dbReference type="GO" id="GO:0040018">
    <property type="term" value="P:positive regulation of multicellular organism growth"/>
    <property type="evidence" value="ECO:0007669"/>
    <property type="project" value="UniProtKB-ARBA"/>
</dbReference>
<dbReference type="InterPro" id="IPR002550">
    <property type="entry name" value="CNNM"/>
</dbReference>
<dbReference type="Proteomes" id="UP000285301">
    <property type="component" value="Unassembled WGS sequence"/>
</dbReference>
<dbReference type="AlphaFoldDB" id="A0A3S3NKR2"/>
<dbReference type="InterPro" id="IPR000595">
    <property type="entry name" value="cNMP-bd_dom"/>
</dbReference>